<proteinExistence type="predicted"/>
<reference evidence="3" key="1">
    <citation type="submission" date="2018-06" db="EMBL/GenBank/DDBJ databases">
        <authorList>
            <person name="Zhirakovskaya E."/>
        </authorList>
    </citation>
    <scope>NUCLEOTIDE SEQUENCE</scope>
</reference>
<feature type="transmembrane region" description="Helical" evidence="2">
    <location>
        <begin position="6"/>
        <end position="30"/>
    </location>
</feature>
<evidence type="ECO:0000256" key="2">
    <source>
        <dbReference type="SAM" id="Phobius"/>
    </source>
</evidence>
<feature type="region of interest" description="Disordered" evidence="1">
    <location>
        <begin position="189"/>
        <end position="210"/>
    </location>
</feature>
<evidence type="ECO:0000313" key="3">
    <source>
        <dbReference type="EMBL" id="VAV93416.1"/>
    </source>
</evidence>
<keyword evidence="2" id="KW-0812">Transmembrane</keyword>
<accession>A0A3B0RXZ0</accession>
<dbReference type="EMBL" id="UOED01000082">
    <property type="protein sequence ID" value="VAV93416.1"/>
    <property type="molecule type" value="Genomic_DNA"/>
</dbReference>
<dbReference type="InterPro" id="IPR003688">
    <property type="entry name" value="TraG/VirD4"/>
</dbReference>
<keyword evidence="2" id="KW-1133">Transmembrane helix</keyword>
<name>A0A3B0RXZ0_9ZZZZ</name>
<organism evidence="3">
    <name type="scientific">hydrothermal vent metagenome</name>
    <dbReference type="NCBI Taxonomy" id="652676"/>
    <lineage>
        <taxon>unclassified sequences</taxon>
        <taxon>metagenomes</taxon>
        <taxon>ecological metagenomes</taxon>
    </lineage>
</organism>
<dbReference type="Pfam" id="PF02534">
    <property type="entry name" value="T4SS-DNA_transf"/>
    <property type="match status" value="1"/>
</dbReference>
<keyword evidence="2" id="KW-0472">Membrane</keyword>
<feature type="compositionally biased region" description="Gly residues" evidence="1">
    <location>
        <begin position="200"/>
        <end position="210"/>
    </location>
</feature>
<dbReference type="AlphaFoldDB" id="A0A3B0RXZ0"/>
<dbReference type="GO" id="GO:0016020">
    <property type="term" value="C:membrane"/>
    <property type="evidence" value="ECO:0007669"/>
    <property type="project" value="InterPro"/>
</dbReference>
<gene>
    <name evidence="3" type="ORF">MNBD_ALPHA02-89</name>
</gene>
<dbReference type="InterPro" id="IPR027417">
    <property type="entry name" value="P-loop_NTPase"/>
</dbReference>
<dbReference type="Gene3D" id="3.40.50.300">
    <property type="entry name" value="P-loop containing nucleotide triphosphate hydrolases"/>
    <property type="match status" value="1"/>
</dbReference>
<sequence length="210" mass="23082">MTPTKILIGQILITFMVVIGTLWAAFMLGFQARLGTPWLGHVMVSRQETARQLLTPGEVMQLPMDQELIQIAGLPPIRARKLRYYEVQNFTTRILPPAPTLIVAAISQSGYDWGDQEAGPDGRLLAPNVENEGDMSGDTALKHIPELMPEPDLSEEPIDIFEVIDPDVDDVGVEADKYQLSTFQKAVAFDDEQDLPGLGNDLGPGRGDDL</sequence>
<protein>
    <submittedName>
        <fullName evidence="3">Coupling protein VirD4, ATPase required for T-DNA transfer</fullName>
    </submittedName>
</protein>
<evidence type="ECO:0000256" key="1">
    <source>
        <dbReference type="SAM" id="MobiDB-lite"/>
    </source>
</evidence>